<evidence type="ECO:0000256" key="5">
    <source>
        <dbReference type="ARBA" id="ARBA00023110"/>
    </source>
</evidence>
<gene>
    <name evidence="10" type="ORF">M0813_13491</name>
</gene>
<evidence type="ECO:0000256" key="1">
    <source>
        <dbReference type="ARBA" id="ARBA00000971"/>
    </source>
</evidence>
<feature type="domain" description="PPIase FKBP-type" evidence="9">
    <location>
        <begin position="31"/>
        <end position="119"/>
    </location>
</feature>
<evidence type="ECO:0000313" key="11">
    <source>
        <dbReference type="Proteomes" id="UP001150062"/>
    </source>
</evidence>
<dbReference type="SUPFAM" id="SSF54534">
    <property type="entry name" value="FKBP-like"/>
    <property type="match status" value="1"/>
</dbReference>
<dbReference type="SUPFAM" id="SSF48452">
    <property type="entry name" value="TPR-like"/>
    <property type="match status" value="1"/>
</dbReference>
<reference evidence="10" key="1">
    <citation type="submission" date="2022-08" db="EMBL/GenBank/DDBJ databases">
        <title>Novel sulfate-reducing endosymbionts in the free-living metamonad Anaeramoeba.</title>
        <authorList>
            <person name="Jerlstrom-Hultqvist J."/>
            <person name="Cepicka I."/>
            <person name="Gallot-Lavallee L."/>
            <person name="Salas-Leiva D."/>
            <person name="Curtis B.A."/>
            <person name="Zahonova K."/>
            <person name="Pipaliya S."/>
            <person name="Dacks J."/>
            <person name="Roger A.J."/>
        </authorList>
    </citation>
    <scope>NUCLEOTIDE SEQUENCE</scope>
    <source>
        <strain evidence="10">Schooner1</strain>
    </source>
</reference>
<comment type="catalytic activity">
    <reaction evidence="1 7">
        <text>[protein]-peptidylproline (omega=180) = [protein]-peptidylproline (omega=0)</text>
        <dbReference type="Rhea" id="RHEA:16237"/>
        <dbReference type="Rhea" id="RHEA-COMP:10747"/>
        <dbReference type="Rhea" id="RHEA-COMP:10748"/>
        <dbReference type="ChEBI" id="CHEBI:83833"/>
        <dbReference type="ChEBI" id="CHEBI:83834"/>
        <dbReference type="EC" id="5.2.1.8"/>
    </reaction>
</comment>
<evidence type="ECO:0000256" key="6">
    <source>
        <dbReference type="ARBA" id="ARBA00023235"/>
    </source>
</evidence>
<feature type="compositionally biased region" description="Low complexity" evidence="8">
    <location>
        <begin position="262"/>
        <end position="276"/>
    </location>
</feature>
<dbReference type="Gene3D" id="1.25.40.10">
    <property type="entry name" value="Tetratricopeptide repeat domain"/>
    <property type="match status" value="1"/>
</dbReference>
<organism evidence="10 11">
    <name type="scientific">Anaeramoeba flamelloides</name>
    <dbReference type="NCBI Taxonomy" id="1746091"/>
    <lineage>
        <taxon>Eukaryota</taxon>
        <taxon>Metamonada</taxon>
        <taxon>Anaeramoebidae</taxon>
        <taxon>Anaeramoeba</taxon>
    </lineage>
</organism>
<keyword evidence="4" id="KW-0802">TPR repeat</keyword>
<dbReference type="PANTHER" id="PTHR46512">
    <property type="entry name" value="PEPTIDYLPROLYL ISOMERASE"/>
    <property type="match status" value="1"/>
</dbReference>
<comment type="caution">
    <text evidence="10">The sequence shown here is derived from an EMBL/GenBank/DDBJ whole genome shotgun (WGS) entry which is preliminary data.</text>
</comment>
<dbReference type="PANTHER" id="PTHR46512:SF9">
    <property type="entry name" value="PEPTIDYLPROLYL ISOMERASE"/>
    <property type="match status" value="1"/>
</dbReference>
<evidence type="ECO:0000313" key="10">
    <source>
        <dbReference type="EMBL" id="KAJ6253154.1"/>
    </source>
</evidence>
<dbReference type="Pfam" id="PF00254">
    <property type="entry name" value="FKBP_C"/>
    <property type="match status" value="1"/>
</dbReference>
<protein>
    <recommendedName>
        <fullName evidence="2 7">peptidylprolyl isomerase</fullName>
        <ecNumber evidence="2 7">5.2.1.8</ecNumber>
    </recommendedName>
</protein>
<dbReference type="SMART" id="SM00028">
    <property type="entry name" value="TPR"/>
    <property type="match status" value="3"/>
</dbReference>
<keyword evidence="11" id="KW-1185">Reference proteome</keyword>
<evidence type="ECO:0000256" key="4">
    <source>
        <dbReference type="ARBA" id="ARBA00022803"/>
    </source>
</evidence>
<dbReference type="PROSITE" id="PS50059">
    <property type="entry name" value="FKBP_PPIASE"/>
    <property type="match status" value="1"/>
</dbReference>
<dbReference type="EC" id="5.2.1.8" evidence="2 7"/>
<evidence type="ECO:0000256" key="3">
    <source>
        <dbReference type="ARBA" id="ARBA00022737"/>
    </source>
</evidence>
<dbReference type="InterPro" id="IPR019734">
    <property type="entry name" value="TPR_rpt"/>
</dbReference>
<dbReference type="Gene3D" id="3.10.50.40">
    <property type="match status" value="1"/>
</dbReference>
<dbReference type="InterPro" id="IPR011990">
    <property type="entry name" value="TPR-like_helical_dom_sf"/>
</dbReference>
<sequence length="309" mass="35247">MSKKDLINITKDGGITKMIIKKGTGKQPTALSKVKVHYVGHTLKGVKFDSSRDRHEPFQFVVGEGSVIQGWDLGVPTMKIGEVALLTIRPKYGYGKQNMGRELPPNSTLIFEIELLSFNDSKDWRFYLEQALISKEDGNKELGRSSFPNALSHYDKALEIIDFIPINQISEEDKEELMELKKIVHLNSSLALINKKENRKALTHCKKALKIEPTNAKALFRKALCLGNISNYDGAIKTLEFAIKNHPENEAMKQKLILYQKNNSSNNNSSNNNSKKNNNKRNNNKKNNNKKKNNNNKKNNQLKRRKKRK</sequence>
<keyword evidence="6 7" id="KW-0413">Isomerase</keyword>
<proteinExistence type="predicted"/>
<dbReference type="Proteomes" id="UP001150062">
    <property type="component" value="Unassembled WGS sequence"/>
</dbReference>
<evidence type="ECO:0000256" key="8">
    <source>
        <dbReference type="SAM" id="MobiDB-lite"/>
    </source>
</evidence>
<evidence type="ECO:0000256" key="7">
    <source>
        <dbReference type="PROSITE-ProRule" id="PRU00277"/>
    </source>
</evidence>
<evidence type="ECO:0000259" key="9">
    <source>
        <dbReference type="PROSITE" id="PS50059"/>
    </source>
</evidence>
<name>A0ABQ8Z906_9EUKA</name>
<dbReference type="Pfam" id="PF13431">
    <property type="entry name" value="TPR_17"/>
    <property type="match status" value="1"/>
</dbReference>
<dbReference type="EMBL" id="JAOAOG010000034">
    <property type="protein sequence ID" value="KAJ6253154.1"/>
    <property type="molecule type" value="Genomic_DNA"/>
</dbReference>
<dbReference type="InterPro" id="IPR050754">
    <property type="entry name" value="FKBP4/5/8-like"/>
</dbReference>
<accession>A0ABQ8Z906</accession>
<feature type="region of interest" description="Disordered" evidence="8">
    <location>
        <begin position="262"/>
        <end position="309"/>
    </location>
</feature>
<dbReference type="InterPro" id="IPR001179">
    <property type="entry name" value="PPIase_FKBP_dom"/>
</dbReference>
<keyword evidence="5 7" id="KW-0697">Rotamase</keyword>
<feature type="compositionally biased region" description="Basic residues" evidence="8">
    <location>
        <begin position="277"/>
        <end position="309"/>
    </location>
</feature>
<keyword evidence="3" id="KW-0677">Repeat</keyword>
<dbReference type="InterPro" id="IPR046357">
    <property type="entry name" value="PPIase_dom_sf"/>
</dbReference>
<evidence type="ECO:0000256" key="2">
    <source>
        <dbReference type="ARBA" id="ARBA00013194"/>
    </source>
</evidence>